<accession>A0A9D2A2E9</accession>
<feature type="chain" id="PRO_5039652850" evidence="1">
    <location>
        <begin position="22"/>
        <end position="246"/>
    </location>
</feature>
<organism evidence="3 4">
    <name type="scientific">Candidatus Bacteroides merdipullorum</name>
    <dbReference type="NCBI Taxonomy" id="2838474"/>
    <lineage>
        <taxon>Bacteria</taxon>
        <taxon>Pseudomonadati</taxon>
        <taxon>Bacteroidota</taxon>
        <taxon>Bacteroidia</taxon>
        <taxon>Bacteroidales</taxon>
        <taxon>Bacteroidaceae</taxon>
        <taxon>Bacteroides</taxon>
    </lineage>
</organism>
<dbReference type="Proteomes" id="UP000824023">
    <property type="component" value="Unassembled WGS sequence"/>
</dbReference>
<feature type="signal peptide" evidence="1">
    <location>
        <begin position="1"/>
        <end position="21"/>
    </location>
</feature>
<protein>
    <submittedName>
        <fullName evidence="3">PorT family protein</fullName>
    </submittedName>
</protein>
<dbReference type="EMBL" id="DXCK01000001">
    <property type="protein sequence ID" value="HIZ00633.1"/>
    <property type="molecule type" value="Genomic_DNA"/>
</dbReference>
<proteinExistence type="predicted"/>
<reference evidence="3" key="1">
    <citation type="journal article" date="2021" name="PeerJ">
        <title>Extensive microbial diversity within the chicken gut microbiome revealed by metagenomics and culture.</title>
        <authorList>
            <person name="Gilroy R."/>
            <person name="Ravi A."/>
            <person name="Getino M."/>
            <person name="Pursley I."/>
            <person name="Horton D.L."/>
            <person name="Alikhan N.F."/>
            <person name="Baker D."/>
            <person name="Gharbi K."/>
            <person name="Hall N."/>
            <person name="Watson M."/>
            <person name="Adriaenssens E.M."/>
            <person name="Foster-Nyarko E."/>
            <person name="Jarju S."/>
            <person name="Secka A."/>
            <person name="Antonio M."/>
            <person name="Oren A."/>
            <person name="Chaudhuri R.R."/>
            <person name="La Ragione R."/>
            <person name="Hildebrand F."/>
            <person name="Pallen M.J."/>
        </authorList>
    </citation>
    <scope>NUCLEOTIDE SEQUENCE</scope>
    <source>
        <strain evidence="3">ChiHjej12B11-24981</strain>
    </source>
</reference>
<comment type="caution">
    <text evidence="3">The sequence shown here is derived from an EMBL/GenBank/DDBJ whole genome shotgun (WGS) entry which is preliminary data.</text>
</comment>
<gene>
    <name evidence="3" type="ORF">H9819_00030</name>
</gene>
<sequence length="246" mass="27341">MKTLKALLVLAFVGLAGTASAQFANSGSSASGSSIWTTVNTDGYNRVYVSYNPIKAKIDFPGEDDMKFQGFSVGYLRGIGLTQKLPLYLEVGAGLRYGRYKDDYSESGDDGYDTYIYTDEDKVTIFALNIPVSLVYRINVNEDFAISPNFGFDFRLNLSGKYKNERSVSYGGETESKSEDCNLFDDDEMKKAELGEGWKRFQAGWHIGVGFDYKALHFGVDYGTDFNEITEKTKVATTSVTVGYNF</sequence>
<evidence type="ECO:0000259" key="2">
    <source>
        <dbReference type="Pfam" id="PF13568"/>
    </source>
</evidence>
<evidence type="ECO:0000313" key="4">
    <source>
        <dbReference type="Proteomes" id="UP000824023"/>
    </source>
</evidence>
<keyword evidence="1" id="KW-0732">Signal</keyword>
<dbReference type="Pfam" id="PF13568">
    <property type="entry name" value="OMP_b-brl_2"/>
    <property type="match status" value="1"/>
</dbReference>
<evidence type="ECO:0000256" key="1">
    <source>
        <dbReference type="SAM" id="SignalP"/>
    </source>
</evidence>
<feature type="domain" description="Outer membrane protein beta-barrel" evidence="2">
    <location>
        <begin position="64"/>
        <end position="222"/>
    </location>
</feature>
<evidence type="ECO:0000313" key="3">
    <source>
        <dbReference type="EMBL" id="HIZ00633.1"/>
    </source>
</evidence>
<reference evidence="3" key="2">
    <citation type="submission" date="2021-04" db="EMBL/GenBank/DDBJ databases">
        <authorList>
            <person name="Gilroy R."/>
        </authorList>
    </citation>
    <scope>NUCLEOTIDE SEQUENCE</scope>
    <source>
        <strain evidence="3">ChiHjej12B11-24981</strain>
    </source>
</reference>
<dbReference type="AlphaFoldDB" id="A0A9D2A2E9"/>
<dbReference type="InterPro" id="IPR025665">
    <property type="entry name" value="Beta-barrel_OMP_2"/>
</dbReference>
<name>A0A9D2A2E9_9BACE</name>